<dbReference type="Proteomes" id="UP001236507">
    <property type="component" value="Unassembled WGS sequence"/>
</dbReference>
<evidence type="ECO:0000313" key="2">
    <source>
        <dbReference type="EMBL" id="MDI9860427.1"/>
    </source>
</evidence>
<keyword evidence="3" id="KW-1185">Reference proteome</keyword>
<name>A0ABT6YAC6_9BACT</name>
<reference evidence="2 3" key="1">
    <citation type="submission" date="2023-05" db="EMBL/GenBank/DDBJ databases">
        <title>Novel species of genus Flectobacillus isolated from stream in China.</title>
        <authorList>
            <person name="Lu H."/>
        </authorList>
    </citation>
    <scope>NUCLEOTIDE SEQUENCE [LARGE SCALE GENOMIC DNA]</scope>
    <source>
        <strain evidence="2 3">KCTC 42575</strain>
    </source>
</reference>
<keyword evidence="1" id="KW-0732">Signal</keyword>
<dbReference type="RefSeq" id="WP_283345138.1">
    <property type="nucleotide sequence ID" value="NZ_JASHIF010000011.1"/>
</dbReference>
<sequence length="134" mass="14977">MKTLFKPVVLILMALTSFVSLADNNDNNSNYTAKAKTFRIGMYQTKGAAKMNIMLEKIIGKSVTITLKNEDGEILNTSTVRKNTESYHGKFDMSELGDGKYTFEISDGHETIRKTVVLDTSKPTTLTRTMDVNK</sequence>
<accession>A0ABT6YAC6</accession>
<proteinExistence type="predicted"/>
<gene>
    <name evidence="2" type="ORF">QM524_14535</name>
</gene>
<dbReference type="EMBL" id="JASHIF010000011">
    <property type="protein sequence ID" value="MDI9860427.1"/>
    <property type="molecule type" value="Genomic_DNA"/>
</dbReference>
<comment type="caution">
    <text evidence="2">The sequence shown here is derived from an EMBL/GenBank/DDBJ whole genome shotgun (WGS) entry which is preliminary data.</text>
</comment>
<feature type="chain" id="PRO_5046155443" description="T9SS type A sorting domain-containing protein" evidence="1">
    <location>
        <begin position="23"/>
        <end position="134"/>
    </location>
</feature>
<evidence type="ECO:0000256" key="1">
    <source>
        <dbReference type="SAM" id="SignalP"/>
    </source>
</evidence>
<organism evidence="2 3">
    <name type="scientific">Flectobacillus roseus</name>
    <dbReference type="NCBI Taxonomy" id="502259"/>
    <lineage>
        <taxon>Bacteria</taxon>
        <taxon>Pseudomonadati</taxon>
        <taxon>Bacteroidota</taxon>
        <taxon>Cytophagia</taxon>
        <taxon>Cytophagales</taxon>
        <taxon>Flectobacillaceae</taxon>
        <taxon>Flectobacillus</taxon>
    </lineage>
</organism>
<protein>
    <recommendedName>
        <fullName evidence="4">T9SS type A sorting domain-containing protein</fullName>
    </recommendedName>
</protein>
<feature type="signal peptide" evidence="1">
    <location>
        <begin position="1"/>
        <end position="22"/>
    </location>
</feature>
<evidence type="ECO:0000313" key="3">
    <source>
        <dbReference type="Proteomes" id="UP001236507"/>
    </source>
</evidence>
<evidence type="ECO:0008006" key="4">
    <source>
        <dbReference type="Google" id="ProtNLM"/>
    </source>
</evidence>